<dbReference type="Pfam" id="PF00291">
    <property type="entry name" value="PALP"/>
    <property type="match status" value="1"/>
</dbReference>
<proteinExistence type="inferred from homology"/>
<evidence type="ECO:0000313" key="7">
    <source>
        <dbReference type="Proteomes" id="UP001165080"/>
    </source>
</evidence>
<dbReference type="PANTHER" id="PTHR43780:SF2">
    <property type="entry name" value="1-AMINOCYCLOPROPANE-1-CARBOXYLATE DEAMINASE-RELATED"/>
    <property type="match status" value="1"/>
</dbReference>
<evidence type="ECO:0000256" key="3">
    <source>
        <dbReference type="ARBA" id="ARBA00022898"/>
    </source>
</evidence>
<reference evidence="6 7" key="1">
    <citation type="journal article" date="2023" name="Commun. Biol.">
        <title>Reorganization of the ancestral sex-determining regions during the evolution of trioecy in Pleodorina starrii.</title>
        <authorList>
            <person name="Takahashi K."/>
            <person name="Suzuki S."/>
            <person name="Kawai-Toyooka H."/>
            <person name="Yamamoto K."/>
            <person name="Hamaji T."/>
            <person name="Ootsuki R."/>
            <person name="Yamaguchi H."/>
            <person name="Kawachi M."/>
            <person name="Higashiyama T."/>
            <person name="Nozaki H."/>
        </authorList>
    </citation>
    <scope>NUCLEOTIDE SEQUENCE [LARGE SCALE GENOMIC DNA]</scope>
    <source>
        <strain evidence="6 7">NIES-4479</strain>
    </source>
</reference>
<feature type="domain" description="Tryptophan synthase beta chain-like PALP" evidence="5">
    <location>
        <begin position="103"/>
        <end position="418"/>
    </location>
</feature>
<dbReference type="InterPro" id="IPR001926">
    <property type="entry name" value="TrpB-like_PALP"/>
</dbReference>
<accession>A0A9W6BEQ7</accession>
<protein>
    <recommendedName>
        <fullName evidence="5">Tryptophan synthase beta chain-like PALP domain-containing protein</fullName>
    </recommendedName>
</protein>
<dbReference type="FunFam" id="3.40.50.1100:FF:000037">
    <property type="entry name" value="Bifunctional D-cysteine desulfhydrase/1-aminocyclopropane-1-carboxylate deaminase, mitochondrial"/>
    <property type="match status" value="1"/>
</dbReference>
<evidence type="ECO:0000256" key="2">
    <source>
        <dbReference type="ARBA" id="ARBA00008639"/>
    </source>
</evidence>
<dbReference type="InterPro" id="IPR005966">
    <property type="entry name" value="D-Cys_desShydrase"/>
</dbReference>
<dbReference type="EMBL" id="BRXU01000003">
    <property type="protein sequence ID" value="GLC50440.1"/>
    <property type="molecule type" value="Genomic_DNA"/>
</dbReference>
<keyword evidence="3" id="KW-0663">Pyridoxal phosphate</keyword>
<dbReference type="PANTHER" id="PTHR43780">
    <property type="entry name" value="1-AMINOCYCLOPROPANE-1-CARBOXYLATE DEAMINASE-RELATED"/>
    <property type="match status" value="1"/>
</dbReference>
<feature type="region of interest" description="Disordered" evidence="4">
    <location>
        <begin position="45"/>
        <end position="69"/>
    </location>
</feature>
<evidence type="ECO:0000259" key="5">
    <source>
        <dbReference type="Pfam" id="PF00291"/>
    </source>
</evidence>
<dbReference type="Gene3D" id="3.40.50.1100">
    <property type="match status" value="2"/>
</dbReference>
<name>A0A9W6BEQ7_9CHLO</name>
<evidence type="ECO:0000313" key="6">
    <source>
        <dbReference type="EMBL" id="GLC50440.1"/>
    </source>
</evidence>
<comment type="caution">
    <text evidence="6">The sequence shown here is derived from an EMBL/GenBank/DDBJ whole genome shotgun (WGS) entry which is preliminary data.</text>
</comment>
<keyword evidence="7" id="KW-1185">Reference proteome</keyword>
<dbReference type="NCBIfam" id="TIGR01275">
    <property type="entry name" value="ACC_deam_rel"/>
    <property type="match status" value="1"/>
</dbReference>
<sequence length="458" mass="48420">MPNAFQAFRTAHEPCSSQLSTTARQASARTLAGCAPLLQRCSSARGNPFSTPMGGRQSKAPAAASPATPQAGAGFLQLEPYSPPAWASHVPLVPASRFRLGMLPTPTHEWRLPGLPEGIRLLIKRDDLSGMQMSGNKVRKLEFLMAEAVQGGYDCVVTIGGIQSNHARATAVAARYLGLDCHLILRTSRQAVDSDPGLVGNLLVERMAGAQLHLVTKEEYGTMGSGPLLEQLRLELAAAGRRPYVIPVGGSSPLGVWGYLEAVHEILQQVQSSPLLRELGPITDIAMACGSGGTTAGLALGSALSPLGARVHAYGVCDTPNYFYDYINGLLEGLGAKPGGELLGGREARGMMRAVQARGSGYAISTESELRTVQEVSAATGVVLDPVYSGKAVHALLAEIRSNPAEWRGRTVLFVHTGGLLGMYDKLDQLGPLVQKHGPPVVRMQVPEASVRQPVQSS</sequence>
<dbReference type="Proteomes" id="UP001165080">
    <property type="component" value="Unassembled WGS sequence"/>
</dbReference>
<comment type="cofactor">
    <cofactor evidence="1">
        <name>pyridoxal 5'-phosphate</name>
        <dbReference type="ChEBI" id="CHEBI:597326"/>
    </cofactor>
</comment>
<gene>
    <name evidence="6" type="primary">PLEST000088</name>
    <name evidence="6" type="ORF">PLESTB_000379600</name>
</gene>
<organism evidence="6 7">
    <name type="scientific">Pleodorina starrii</name>
    <dbReference type="NCBI Taxonomy" id="330485"/>
    <lineage>
        <taxon>Eukaryota</taxon>
        <taxon>Viridiplantae</taxon>
        <taxon>Chlorophyta</taxon>
        <taxon>core chlorophytes</taxon>
        <taxon>Chlorophyceae</taxon>
        <taxon>CS clade</taxon>
        <taxon>Chlamydomonadales</taxon>
        <taxon>Volvocaceae</taxon>
        <taxon>Pleodorina</taxon>
    </lineage>
</organism>
<dbReference type="OrthoDB" id="10266364at2759"/>
<feature type="compositionally biased region" description="Low complexity" evidence="4">
    <location>
        <begin position="60"/>
        <end position="69"/>
    </location>
</feature>
<dbReference type="InterPro" id="IPR036052">
    <property type="entry name" value="TrpB-like_PALP_sf"/>
</dbReference>
<comment type="similarity">
    <text evidence="2">Belongs to the ACC deaminase/D-cysteine desulfhydrase family.</text>
</comment>
<dbReference type="SUPFAM" id="SSF53686">
    <property type="entry name" value="Tryptophan synthase beta subunit-like PLP-dependent enzymes"/>
    <property type="match status" value="1"/>
</dbReference>
<dbReference type="InterPro" id="IPR027278">
    <property type="entry name" value="ACCD_DCysDesulf"/>
</dbReference>
<evidence type="ECO:0000256" key="4">
    <source>
        <dbReference type="SAM" id="MobiDB-lite"/>
    </source>
</evidence>
<dbReference type="GO" id="GO:0019148">
    <property type="term" value="F:D-cysteine desulfhydrase activity"/>
    <property type="evidence" value="ECO:0007669"/>
    <property type="project" value="TreeGrafter"/>
</dbReference>
<dbReference type="AlphaFoldDB" id="A0A9W6BEQ7"/>
<evidence type="ECO:0000256" key="1">
    <source>
        <dbReference type="ARBA" id="ARBA00001933"/>
    </source>
</evidence>